<dbReference type="PANTHER" id="PTHR45737:SF4">
    <property type="entry name" value="VON WILLEBRAND DOMAIN PROTEIN (AFU_ORTHOLOGUE AFUA_4G01160)"/>
    <property type="match status" value="1"/>
</dbReference>
<evidence type="ECO:0000259" key="3">
    <source>
        <dbReference type="PROSITE" id="PS50234"/>
    </source>
</evidence>
<dbReference type="SUPFAM" id="SSF53300">
    <property type="entry name" value="vWA-like"/>
    <property type="match status" value="1"/>
</dbReference>
<feature type="compositionally biased region" description="Polar residues" evidence="2">
    <location>
        <begin position="1017"/>
        <end position="1026"/>
    </location>
</feature>
<dbReference type="Pfam" id="PF13768">
    <property type="entry name" value="VWA_3"/>
    <property type="match status" value="1"/>
</dbReference>
<dbReference type="InterPro" id="IPR002035">
    <property type="entry name" value="VWF_A"/>
</dbReference>
<dbReference type="PANTHER" id="PTHR45737">
    <property type="entry name" value="VON WILLEBRAND FACTOR A DOMAIN-CONTAINING PROTEIN 5A"/>
    <property type="match status" value="1"/>
</dbReference>
<evidence type="ECO:0000256" key="1">
    <source>
        <dbReference type="ARBA" id="ARBA00022737"/>
    </source>
</evidence>
<dbReference type="Pfam" id="PF24883">
    <property type="entry name" value="NPHP3_N"/>
    <property type="match status" value="1"/>
</dbReference>
<dbReference type="SMART" id="SM00609">
    <property type="entry name" value="VIT"/>
    <property type="match status" value="1"/>
</dbReference>
<reference evidence="5" key="1">
    <citation type="submission" date="2023-06" db="EMBL/GenBank/DDBJ databases">
        <title>Conoideocrella luteorostrata (Hypocreales: Clavicipitaceae), a potential biocontrol fungus for elongate hemlock scale in United States Christmas tree production areas.</title>
        <authorList>
            <person name="Barrett H."/>
            <person name="Lovett B."/>
            <person name="Macias A.M."/>
            <person name="Stajich J.E."/>
            <person name="Kasson M.T."/>
        </authorList>
    </citation>
    <scope>NUCLEOTIDE SEQUENCE</scope>
    <source>
        <strain evidence="5">ARSEF 14590</strain>
    </source>
</reference>
<dbReference type="SMART" id="SM00327">
    <property type="entry name" value="VWA"/>
    <property type="match status" value="1"/>
</dbReference>
<dbReference type="AlphaFoldDB" id="A0AAJ0CNF6"/>
<dbReference type="PROSITE" id="PS51468">
    <property type="entry name" value="VIT"/>
    <property type="match status" value="1"/>
</dbReference>
<organism evidence="5 6">
    <name type="scientific">Conoideocrella luteorostrata</name>
    <dbReference type="NCBI Taxonomy" id="1105319"/>
    <lineage>
        <taxon>Eukaryota</taxon>
        <taxon>Fungi</taxon>
        <taxon>Dikarya</taxon>
        <taxon>Ascomycota</taxon>
        <taxon>Pezizomycotina</taxon>
        <taxon>Sordariomycetes</taxon>
        <taxon>Hypocreomycetidae</taxon>
        <taxon>Hypocreales</taxon>
        <taxon>Clavicipitaceae</taxon>
        <taxon>Conoideocrella</taxon>
    </lineage>
</organism>
<protein>
    <recommendedName>
        <fullName evidence="7">von Willebrand factor type A domain-containing protein</fullName>
    </recommendedName>
</protein>
<dbReference type="InterPro" id="IPR013694">
    <property type="entry name" value="VIT"/>
</dbReference>
<proteinExistence type="predicted"/>
<dbReference type="EMBL" id="JASWJB010000105">
    <property type="protein sequence ID" value="KAK2597414.1"/>
    <property type="molecule type" value="Genomic_DNA"/>
</dbReference>
<evidence type="ECO:0000313" key="6">
    <source>
        <dbReference type="Proteomes" id="UP001251528"/>
    </source>
</evidence>
<sequence length="1075" mass="120421">MSRKILTERVLSGISYRQSDIGNIEAKHDDGLPSLVNMRSLSSPNKPGYRGPNPPTHPRDSIQPIHYLPLLKVAVEVTVDGTIASTKLTQRLINKSEYDIREARYTFPLYDGAAVTNFKCSVGDDLVLVGKVERREAARETYKAAVERKQAAALLEEHTPEIFETMIGTIPPMTEVEIEIKYVNEVEAVLFNGGKEGLEVIIPTSIAPRYGETASRGCDVNSAASVTPQRNALDILIKINNDGSINGVTPSHNSRVNLNVPIEDEVVDSFEFPATEQDEPVHTAKYTQIHVKHTTHTTTMEEDFTVAFETSHDRPLRSRAVLSPTNIHGHAALLVNVKPGEFFQDAAGSETFNGEIIFVLDQSDSMGWNYPNTYIRTKMSTLRDAVCESLNSLPTACAFNILSFGSGHRFLWHTGSQPYTEKNRQAAVKYANNVQADMGGTEMLAAVEAAVASRQTGRSSTQIIIITDGEVEESHVLEFVWKTRQEYGEQIRFFALGIGTQVPHRLIERVGEFGGGYGEVIDINRHAQWGDRLKRMLTAGIMPPSWEFEVDLGQGFERKSLEVYRLRDLDAEELGQQPPVPYIQAPYPAPAMHPFTYRSIFFLLELGTRPAPQRVTLRSVTPGTRLIHELHVTSTWTDKASILHLATKAVVQGLAAQAQASEAVWSRSIAECVAGNAERLGIMYSITSRWTSFVAVDEDRREVREVEFYKTHLVQAEIGELLCLPIPNFPHKNFQHQGEDQILKTGASSTFGRFNTLRSASIRNRGPSGNESPRYKARSSYDTACAMKPRLIKEDFGEGGSIIQDTYPPLKTSDGVISHERFQEWKESKLSRILWVLTNASHGESSIATCLINHFRHTAETETMYHFFSRNDLTNKTHVADNFHRLLHRSIQRKPVPHSNNFRRFLHRFIKQKPVRHSDKALERLDALEKTYRFPVDEALIGVAEEEGASNIVCLFNILDENVGLLRVKFIQALYELCSKTWNLGVKFLVISQDDDRSADRLQSADVLAIRVDEKSPSTASNTSDGSTESSEQEIETSESKKRGLQGVCHGKSQDPSGSNNTQHIDRIWQRNDLL</sequence>
<dbReference type="Gene3D" id="3.40.50.410">
    <property type="entry name" value="von Willebrand factor, type A domain"/>
    <property type="match status" value="1"/>
</dbReference>
<evidence type="ECO:0008006" key="7">
    <source>
        <dbReference type="Google" id="ProtNLM"/>
    </source>
</evidence>
<dbReference type="PROSITE" id="PS50234">
    <property type="entry name" value="VWFA"/>
    <property type="match status" value="1"/>
</dbReference>
<feature type="compositionally biased region" description="Polar residues" evidence="2">
    <location>
        <begin position="1054"/>
        <end position="1063"/>
    </location>
</feature>
<dbReference type="InterPro" id="IPR056884">
    <property type="entry name" value="NPHP3-like_N"/>
</dbReference>
<keyword evidence="6" id="KW-1185">Reference proteome</keyword>
<feature type="region of interest" description="Disordered" evidence="2">
    <location>
        <begin position="33"/>
        <end position="62"/>
    </location>
</feature>
<keyword evidence="1" id="KW-0677">Repeat</keyword>
<feature type="region of interest" description="Disordered" evidence="2">
    <location>
        <begin position="1013"/>
        <end position="1066"/>
    </location>
</feature>
<name>A0AAJ0CNF6_9HYPO</name>
<dbReference type="Pfam" id="PF08487">
    <property type="entry name" value="VIT"/>
    <property type="match status" value="1"/>
</dbReference>
<comment type="caution">
    <text evidence="5">The sequence shown here is derived from an EMBL/GenBank/DDBJ whole genome shotgun (WGS) entry which is preliminary data.</text>
</comment>
<feature type="domain" description="VWFA" evidence="3">
    <location>
        <begin position="355"/>
        <end position="541"/>
    </location>
</feature>
<feature type="domain" description="VIT" evidence="4">
    <location>
        <begin position="54"/>
        <end position="184"/>
    </location>
</feature>
<evidence type="ECO:0000256" key="2">
    <source>
        <dbReference type="SAM" id="MobiDB-lite"/>
    </source>
</evidence>
<accession>A0AAJ0CNF6</accession>
<gene>
    <name evidence="5" type="ORF">QQS21_005962</name>
</gene>
<dbReference type="InterPro" id="IPR036465">
    <property type="entry name" value="vWFA_dom_sf"/>
</dbReference>
<dbReference type="Proteomes" id="UP001251528">
    <property type="component" value="Unassembled WGS sequence"/>
</dbReference>
<evidence type="ECO:0000259" key="4">
    <source>
        <dbReference type="PROSITE" id="PS51468"/>
    </source>
</evidence>
<evidence type="ECO:0000313" key="5">
    <source>
        <dbReference type="EMBL" id="KAK2597414.1"/>
    </source>
</evidence>